<keyword evidence="3" id="KW-0378">Hydrolase</keyword>
<accession>C1MR02</accession>
<evidence type="ECO:0000256" key="5">
    <source>
        <dbReference type="SAM" id="MobiDB-lite"/>
    </source>
</evidence>
<evidence type="ECO:0000313" key="6">
    <source>
        <dbReference type="EMBL" id="EEH57794.1"/>
    </source>
</evidence>
<dbReference type="PANTHER" id="PTHR31835:SF1">
    <property type="entry name" value="URIDINE DIPHOSPHATE GLUCOSE PYROPHOSPHATASE NUDT22"/>
    <property type="match status" value="1"/>
</dbReference>
<dbReference type="OMA" id="TNASEAW"/>
<reference evidence="6 7" key="1">
    <citation type="journal article" date="2009" name="Science">
        <title>Green evolution and dynamic adaptations revealed by genomes of the marine picoeukaryotes Micromonas.</title>
        <authorList>
            <person name="Worden A.Z."/>
            <person name="Lee J.H."/>
            <person name="Mock T."/>
            <person name="Rouze P."/>
            <person name="Simmons M.P."/>
            <person name="Aerts A.L."/>
            <person name="Allen A.E."/>
            <person name="Cuvelier M.L."/>
            <person name="Derelle E."/>
            <person name="Everett M.V."/>
            <person name="Foulon E."/>
            <person name="Grimwood J."/>
            <person name="Gundlach H."/>
            <person name="Henrissat B."/>
            <person name="Napoli C."/>
            <person name="McDonald S.M."/>
            <person name="Parker M.S."/>
            <person name="Rombauts S."/>
            <person name="Salamov A."/>
            <person name="Von Dassow P."/>
            <person name="Badger J.H."/>
            <person name="Coutinho P.M."/>
            <person name="Demir E."/>
            <person name="Dubchak I."/>
            <person name="Gentemann C."/>
            <person name="Eikrem W."/>
            <person name="Gready J.E."/>
            <person name="John U."/>
            <person name="Lanier W."/>
            <person name="Lindquist E.A."/>
            <person name="Lucas S."/>
            <person name="Mayer K.F."/>
            <person name="Moreau H."/>
            <person name="Not F."/>
            <person name="Otillar R."/>
            <person name="Panaud O."/>
            <person name="Pangilinan J."/>
            <person name="Paulsen I."/>
            <person name="Piegu B."/>
            <person name="Poliakov A."/>
            <person name="Robbens S."/>
            <person name="Schmutz J."/>
            <person name="Toulza E."/>
            <person name="Wyss T."/>
            <person name="Zelensky A."/>
            <person name="Zhou K."/>
            <person name="Armbrust E.V."/>
            <person name="Bhattacharya D."/>
            <person name="Goodenough U.W."/>
            <person name="Van de Peer Y."/>
            <person name="Grigoriev I.V."/>
        </authorList>
    </citation>
    <scope>NUCLEOTIDE SEQUENCE [LARGE SCALE GENOMIC DNA]</scope>
    <source>
        <strain evidence="6 7">CCMP1545</strain>
    </source>
</reference>
<gene>
    <name evidence="6" type="ORF">MICPUCDRAFT_57476</name>
</gene>
<comment type="cofactor">
    <cofactor evidence="1">
        <name>Mg(2+)</name>
        <dbReference type="ChEBI" id="CHEBI:18420"/>
    </cofactor>
</comment>
<evidence type="ECO:0000256" key="1">
    <source>
        <dbReference type="ARBA" id="ARBA00001946"/>
    </source>
</evidence>
<evidence type="ECO:0000313" key="7">
    <source>
        <dbReference type="Proteomes" id="UP000001876"/>
    </source>
</evidence>
<evidence type="ECO:0000256" key="2">
    <source>
        <dbReference type="ARBA" id="ARBA00022723"/>
    </source>
</evidence>
<dbReference type="PANTHER" id="PTHR31835">
    <property type="entry name" value="URIDINE DIPHOSPHATE GLUCOSE PYROPHOSPHATASE"/>
    <property type="match status" value="1"/>
</dbReference>
<dbReference type="EMBL" id="GG663738">
    <property type="protein sequence ID" value="EEH57794.1"/>
    <property type="molecule type" value="Genomic_DNA"/>
</dbReference>
<evidence type="ECO:0000256" key="4">
    <source>
        <dbReference type="ARBA" id="ARBA00022842"/>
    </source>
</evidence>
<keyword evidence="4" id="KW-0460">Magnesium</keyword>
<protein>
    <submittedName>
        <fullName evidence="6">Predicted protein</fullName>
    </submittedName>
</protein>
<proteinExistence type="predicted"/>
<dbReference type="GO" id="GO:0046872">
    <property type="term" value="F:metal ion binding"/>
    <property type="evidence" value="ECO:0007669"/>
    <property type="project" value="UniProtKB-KW"/>
</dbReference>
<organism evidence="7">
    <name type="scientific">Micromonas pusilla (strain CCMP1545)</name>
    <name type="common">Picoplanktonic green alga</name>
    <dbReference type="NCBI Taxonomy" id="564608"/>
    <lineage>
        <taxon>Eukaryota</taxon>
        <taxon>Viridiplantae</taxon>
        <taxon>Chlorophyta</taxon>
        <taxon>Mamiellophyceae</taxon>
        <taxon>Mamiellales</taxon>
        <taxon>Mamiellaceae</taxon>
        <taxon>Micromonas</taxon>
    </lineage>
</organism>
<dbReference type="Proteomes" id="UP000001876">
    <property type="component" value="Unassembled WGS sequence"/>
</dbReference>
<dbReference type="KEGG" id="mpp:MICPUCDRAFT_57476"/>
<keyword evidence="7" id="KW-1185">Reference proteome</keyword>
<dbReference type="SUPFAM" id="SSF55811">
    <property type="entry name" value="Nudix"/>
    <property type="match status" value="1"/>
</dbReference>
<evidence type="ECO:0000256" key="3">
    <source>
        <dbReference type="ARBA" id="ARBA00022801"/>
    </source>
</evidence>
<dbReference type="OrthoDB" id="566807at2759"/>
<dbReference type="InterPro" id="IPR055295">
    <property type="entry name" value="NUDT22/NUDT9-like"/>
</dbReference>
<sequence>MSKKRTRANPDEVSMLEGPLDYRYDRVPHASDAGIELAWESKLEKHATGRLWDASKYRLHSAGVDAKTKRVTLKLGTTSYKEYVGTHTSSRPAGERETLLRDGDAAGSKNTHLSCSLGIESVLRTADGGIVLLRRSDQVAVQPGKFNGPAGHPEPSDASGTDAAAAKAVIFHSALKETHEETGVPLGSMSPPRLIGGMIDAEGKPILLFLTETSLTAAEVASTYASAGAASDAWESSGLHVVSATPSVAVECRESDTAGGTDGLRVGEPSVVDAGVRGDVGGEKAATAKTRDENRRVASNAESEATLTSGFNPSLTRQYWARSETFSSVTRAAVDCVYMLEATSGDVEDATRLTSRAHVWENALDAAMDHDLDAVAGVIERLNLSHLGMGGF</sequence>
<dbReference type="InterPro" id="IPR015797">
    <property type="entry name" value="NUDIX_hydrolase-like_dom_sf"/>
</dbReference>
<dbReference type="GeneID" id="9683659"/>
<dbReference type="Gene3D" id="3.90.79.10">
    <property type="entry name" value="Nucleoside Triphosphate Pyrophosphohydrolase"/>
    <property type="match status" value="1"/>
</dbReference>
<dbReference type="GO" id="GO:0052751">
    <property type="term" value="F:GDP-mannose hydrolase activity"/>
    <property type="evidence" value="ECO:0007669"/>
    <property type="project" value="TreeGrafter"/>
</dbReference>
<name>C1MR02_MICPC</name>
<keyword evidence="2" id="KW-0479">Metal-binding</keyword>
<feature type="region of interest" description="Disordered" evidence="5">
    <location>
        <begin position="276"/>
        <end position="304"/>
    </location>
</feature>
<dbReference type="RefSeq" id="XP_003057843.1">
    <property type="nucleotide sequence ID" value="XM_003057797.1"/>
</dbReference>
<dbReference type="AlphaFoldDB" id="C1MR02"/>